<proteinExistence type="predicted"/>
<keyword evidence="1" id="KW-1133">Transmembrane helix</keyword>
<name>A0A224YID6_9ACAR</name>
<organism evidence="2">
    <name type="scientific">Rhipicephalus zambeziensis</name>
    <dbReference type="NCBI Taxonomy" id="60191"/>
    <lineage>
        <taxon>Eukaryota</taxon>
        <taxon>Metazoa</taxon>
        <taxon>Ecdysozoa</taxon>
        <taxon>Arthropoda</taxon>
        <taxon>Chelicerata</taxon>
        <taxon>Arachnida</taxon>
        <taxon>Acari</taxon>
        <taxon>Parasitiformes</taxon>
        <taxon>Ixodida</taxon>
        <taxon>Ixodoidea</taxon>
        <taxon>Ixodidae</taxon>
        <taxon>Rhipicephalinae</taxon>
        <taxon>Rhipicephalus</taxon>
        <taxon>Rhipicephalus</taxon>
    </lineage>
</organism>
<dbReference type="EMBL" id="GFPF01003115">
    <property type="protein sequence ID" value="MAA14261.1"/>
    <property type="molecule type" value="Transcribed_RNA"/>
</dbReference>
<evidence type="ECO:0000256" key="1">
    <source>
        <dbReference type="SAM" id="Phobius"/>
    </source>
</evidence>
<dbReference type="AlphaFoldDB" id="A0A224YID6"/>
<reference evidence="2" key="1">
    <citation type="journal article" date="2017" name="Parasit. Vectors">
        <title>Sialotranscriptomics of Rhipicephalus zambeziensis reveals intricate expression profiles of secretory proteins and suggests tight temporal transcriptional regulation during blood-feeding.</title>
        <authorList>
            <person name="de Castro M.H."/>
            <person name="de Klerk D."/>
            <person name="Pienaar R."/>
            <person name="Rees D.J.G."/>
            <person name="Mans B.J."/>
        </authorList>
    </citation>
    <scope>NUCLEOTIDE SEQUENCE</scope>
    <source>
        <tissue evidence="2">Salivary glands</tissue>
    </source>
</reference>
<feature type="transmembrane region" description="Helical" evidence="1">
    <location>
        <begin position="29"/>
        <end position="51"/>
    </location>
</feature>
<sequence length="134" mass="15619">MKRGAVNPKPCDTSIQTKRESCWYHFPHMLWFVVLPTLATITQLQCIIFFYTPKGMNEKLLQRQCRQRIEEKATQGISNSFTPWQKCNRNKQLATLLDKRYGKYQNESRRNSHSYMGQSALTPKVGRLASPGKH</sequence>
<keyword evidence="1" id="KW-0472">Membrane</keyword>
<accession>A0A224YID6</accession>
<keyword evidence="1" id="KW-0812">Transmembrane</keyword>
<evidence type="ECO:0000313" key="2">
    <source>
        <dbReference type="EMBL" id="MAA14261.1"/>
    </source>
</evidence>
<protein>
    <submittedName>
        <fullName evidence="2">Uncharacterized protein</fullName>
    </submittedName>
</protein>